<organism evidence="1">
    <name type="scientific">uncultured Caudovirales phage</name>
    <dbReference type="NCBI Taxonomy" id="2100421"/>
    <lineage>
        <taxon>Viruses</taxon>
        <taxon>Duplodnaviria</taxon>
        <taxon>Heunggongvirae</taxon>
        <taxon>Uroviricota</taxon>
        <taxon>Caudoviricetes</taxon>
        <taxon>Peduoviridae</taxon>
        <taxon>Maltschvirus</taxon>
        <taxon>Maltschvirus maltsch</taxon>
    </lineage>
</organism>
<dbReference type="EMBL" id="LR796211">
    <property type="protein sequence ID" value="CAB4127569.1"/>
    <property type="molecule type" value="Genomic_DNA"/>
</dbReference>
<gene>
    <name evidence="1" type="ORF">UFOVP92_41</name>
</gene>
<protein>
    <submittedName>
        <fullName evidence="1">Uncharacterized protein</fullName>
    </submittedName>
</protein>
<name>A0A6J5L6Q5_9CAUD</name>
<evidence type="ECO:0000313" key="1">
    <source>
        <dbReference type="EMBL" id="CAB4127569.1"/>
    </source>
</evidence>
<reference evidence="1" key="1">
    <citation type="submission" date="2020-04" db="EMBL/GenBank/DDBJ databases">
        <authorList>
            <person name="Chiriac C."/>
            <person name="Salcher M."/>
            <person name="Ghai R."/>
            <person name="Kavagutti S V."/>
        </authorList>
    </citation>
    <scope>NUCLEOTIDE SEQUENCE</scope>
</reference>
<accession>A0A6J5L6Q5</accession>
<proteinExistence type="predicted"/>
<sequence>MAAENIFQQYLQPVRSVADYSADMDKQEQNGLSLAASRLQNQTGQQSFADDQAYRQAAKDSAGDTNKLIKALNSMGLAKKAQEIQQFGLANAKTQADTALANAHAKNFGQTTDAGAFKLAQEKRQQQASSMAALQSPDDAIAYITKQVQGGVFTPEQGQAAIQSVPKDPAEFARWQLGHLKEFLSPKDQIDMGTAKPTEITTGQQKYFVDNNPNSPTFGKQIGASPVQMQTTPDAQLHSDTSIKTTGMTNATSSANNAANIAKDYVVNGINKDGSPTGDMEVTAKAIASGQLPPPSGMALTNPKNQRILSRVMEINPQYDYTEVAAKKAAATSFATGQLGNALRSVSTANAHLDQMNELVDALGNGNTQVINKVNNWYQAQTGNPAPTNFNAIKNVVGQEVVKAIVAGGGGVGEREEAAKAFSTANSPAQLKEAIQHYRMVMGAQSDNLLAQRDAAGLSRSTLPNYNGAKAAADSGAPSKDAIAAEVARRAALAKKSPGAGMR</sequence>